<dbReference type="InterPro" id="IPR000537">
    <property type="entry name" value="UbiA_prenyltransferase"/>
</dbReference>
<comment type="function">
    <text evidence="8">Conversion of 1,4-dihydroxy-2-naphthoate (DHNA) to demethylmenaquinone (DMK).</text>
</comment>
<evidence type="ECO:0000256" key="4">
    <source>
        <dbReference type="ARBA" id="ARBA00022679"/>
    </source>
</evidence>
<protein>
    <recommendedName>
        <fullName evidence="8 9">1,4-dihydroxy-2-naphthoate octaprenyltransferase</fullName>
        <shortName evidence="8">DHNA-octaprenyltransferase</shortName>
        <ecNumber evidence="8 9">2.5.1.74</ecNumber>
    </recommendedName>
</protein>
<dbReference type="InterPro" id="IPR004657">
    <property type="entry name" value="MenA"/>
</dbReference>
<evidence type="ECO:0000256" key="3">
    <source>
        <dbReference type="ARBA" id="ARBA00022475"/>
    </source>
</evidence>
<comment type="subcellular location">
    <subcellularLocation>
        <location evidence="8">Cell membrane</location>
        <topology evidence="8">Multi-pass membrane protein</topology>
    </subcellularLocation>
    <subcellularLocation>
        <location evidence="1">Membrane</location>
        <topology evidence="1">Multi-pass membrane protein</topology>
    </subcellularLocation>
</comment>
<proteinExistence type="inferred from homology"/>
<dbReference type="GO" id="GO:0009234">
    <property type="term" value="P:menaquinone biosynthetic process"/>
    <property type="evidence" value="ECO:0007669"/>
    <property type="project" value="UniProtKB-UniRule"/>
</dbReference>
<keyword evidence="6 8" id="KW-1133">Transmembrane helix</keyword>
<evidence type="ECO:0000256" key="7">
    <source>
        <dbReference type="ARBA" id="ARBA00023136"/>
    </source>
</evidence>
<dbReference type="PIRSF" id="PIRSF005355">
    <property type="entry name" value="UBIAD1"/>
    <property type="match status" value="1"/>
</dbReference>
<dbReference type="AlphaFoldDB" id="A0A7C4EY47"/>
<dbReference type="PANTHER" id="PTHR13929:SF0">
    <property type="entry name" value="UBIA PRENYLTRANSFERASE DOMAIN-CONTAINING PROTEIN 1"/>
    <property type="match status" value="1"/>
</dbReference>
<organism evidence="10">
    <name type="scientific">Desulfomonile tiedjei</name>
    <dbReference type="NCBI Taxonomy" id="2358"/>
    <lineage>
        <taxon>Bacteria</taxon>
        <taxon>Pseudomonadati</taxon>
        <taxon>Thermodesulfobacteriota</taxon>
        <taxon>Desulfomonilia</taxon>
        <taxon>Desulfomonilales</taxon>
        <taxon>Desulfomonilaceae</taxon>
        <taxon>Desulfomonile</taxon>
    </lineage>
</organism>
<feature type="transmembrane region" description="Helical" evidence="8">
    <location>
        <begin position="174"/>
        <end position="194"/>
    </location>
</feature>
<dbReference type="PANTHER" id="PTHR13929">
    <property type="entry name" value="1,4-DIHYDROXY-2-NAPHTHOATE OCTAPRENYLTRANSFERASE"/>
    <property type="match status" value="1"/>
</dbReference>
<dbReference type="CDD" id="cd13962">
    <property type="entry name" value="PT_UbiA_UBIAD1"/>
    <property type="match status" value="1"/>
</dbReference>
<feature type="transmembrane region" description="Helical" evidence="8">
    <location>
        <begin position="42"/>
        <end position="59"/>
    </location>
</feature>
<dbReference type="NCBIfam" id="TIGR00751">
    <property type="entry name" value="menA"/>
    <property type="match status" value="1"/>
</dbReference>
<evidence type="ECO:0000256" key="6">
    <source>
        <dbReference type="ARBA" id="ARBA00022989"/>
    </source>
</evidence>
<dbReference type="Gene3D" id="1.10.357.140">
    <property type="entry name" value="UbiA prenyltransferase"/>
    <property type="match status" value="1"/>
</dbReference>
<gene>
    <name evidence="8 10" type="primary">menA</name>
    <name evidence="10" type="ORF">ENV54_11750</name>
</gene>
<accession>A0A7C4EY47</accession>
<name>A0A7C4EY47_9BACT</name>
<comment type="similarity">
    <text evidence="8">Belongs to the MenA family. Type 1 subfamily.</text>
</comment>
<dbReference type="GO" id="GO:0046428">
    <property type="term" value="F:1,4-dihydroxy-2-naphthoate polyprenyltransferase activity"/>
    <property type="evidence" value="ECO:0007669"/>
    <property type="project" value="UniProtKB-UniRule"/>
</dbReference>
<dbReference type="Pfam" id="PF01040">
    <property type="entry name" value="UbiA"/>
    <property type="match status" value="1"/>
</dbReference>
<feature type="transmembrane region" description="Helical" evidence="8">
    <location>
        <begin position="224"/>
        <end position="256"/>
    </location>
</feature>
<evidence type="ECO:0000256" key="9">
    <source>
        <dbReference type="NCBIfam" id="TIGR00751"/>
    </source>
</evidence>
<dbReference type="InterPro" id="IPR026046">
    <property type="entry name" value="UBIAD1"/>
</dbReference>
<keyword evidence="7 8" id="KW-0472">Membrane</keyword>
<evidence type="ECO:0000256" key="8">
    <source>
        <dbReference type="HAMAP-Rule" id="MF_01937"/>
    </source>
</evidence>
<keyword evidence="3 8" id="KW-1003">Cell membrane</keyword>
<evidence type="ECO:0000256" key="1">
    <source>
        <dbReference type="ARBA" id="ARBA00004141"/>
    </source>
</evidence>
<evidence type="ECO:0000256" key="5">
    <source>
        <dbReference type="ARBA" id="ARBA00022692"/>
    </source>
</evidence>
<keyword evidence="4 8" id="KW-0808">Transferase</keyword>
<keyword evidence="2 8" id="KW-0474">Menaquinone biosynthesis</keyword>
<evidence type="ECO:0000313" key="10">
    <source>
        <dbReference type="EMBL" id="HGH61956.1"/>
    </source>
</evidence>
<comment type="pathway">
    <text evidence="8">Quinol/quinone metabolism; menaquinone biosynthesis; menaquinol from 1,4-dihydroxy-2-naphthoate: step 1/2.</text>
</comment>
<feature type="transmembrane region" description="Helical" evidence="8">
    <location>
        <begin position="148"/>
        <end position="167"/>
    </location>
</feature>
<feature type="transmembrane region" description="Helical" evidence="8">
    <location>
        <begin position="95"/>
        <end position="128"/>
    </location>
</feature>
<dbReference type="UniPathway" id="UPA00079">
    <property type="reaction ID" value="UER00168"/>
</dbReference>
<keyword evidence="5 8" id="KW-0812">Transmembrane</keyword>
<dbReference type="InterPro" id="IPR044878">
    <property type="entry name" value="UbiA_sf"/>
</dbReference>
<reference evidence="10" key="1">
    <citation type="journal article" date="2020" name="mSystems">
        <title>Genome- and Community-Level Interaction Insights into Carbon Utilization and Element Cycling Functions of Hydrothermarchaeota in Hydrothermal Sediment.</title>
        <authorList>
            <person name="Zhou Z."/>
            <person name="Liu Y."/>
            <person name="Xu W."/>
            <person name="Pan J."/>
            <person name="Luo Z.H."/>
            <person name="Li M."/>
        </authorList>
    </citation>
    <scope>NUCLEOTIDE SEQUENCE [LARGE SCALE GENOMIC DNA]</scope>
    <source>
        <strain evidence="10">SpSt-769</strain>
    </source>
</reference>
<dbReference type="EMBL" id="DTGT01000384">
    <property type="protein sequence ID" value="HGH61956.1"/>
    <property type="molecule type" value="Genomic_DNA"/>
</dbReference>
<dbReference type="EC" id="2.5.1.74" evidence="8 9"/>
<dbReference type="GO" id="GO:0042371">
    <property type="term" value="P:vitamin K biosynthetic process"/>
    <property type="evidence" value="ECO:0007669"/>
    <property type="project" value="TreeGrafter"/>
</dbReference>
<dbReference type="GO" id="GO:0005886">
    <property type="term" value="C:plasma membrane"/>
    <property type="evidence" value="ECO:0007669"/>
    <property type="project" value="UniProtKB-SubCell"/>
</dbReference>
<feature type="transmembrane region" description="Helical" evidence="8">
    <location>
        <begin position="277"/>
        <end position="296"/>
    </location>
</feature>
<evidence type="ECO:0000256" key="2">
    <source>
        <dbReference type="ARBA" id="ARBA00022428"/>
    </source>
</evidence>
<comment type="catalytic activity">
    <reaction evidence="8">
        <text>an all-trans-polyprenyl diphosphate + 1,4-dihydroxy-2-naphthoate + H(+) = a 2-demethylmenaquinol + CO2 + diphosphate</text>
        <dbReference type="Rhea" id="RHEA:26478"/>
        <dbReference type="Rhea" id="RHEA-COMP:9563"/>
        <dbReference type="Rhea" id="RHEA-COMP:9564"/>
        <dbReference type="ChEBI" id="CHEBI:11173"/>
        <dbReference type="ChEBI" id="CHEBI:15378"/>
        <dbReference type="ChEBI" id="CHEBI:16526"/>
        <dbReference type="ChEBI" id="CHEBI:33019"/>
        <dbReference type="ChEBI" id="CHEBI:55437"/>
        <dbReference type="ChEBI" id="CHEBI:58914"/>
        <dbReference type="EC" id="2.5.1.74"/>
    </reaction>
</comment>
<comment type="caution">
    <text evidence="10">The sequence shown here is derived from an EMBL/GenBank/DDBJ whole genome shotgun (WGS) entry which is preliminary data.</text>
</comment>
<dbReference type="HAMAP" id="MF_01937">
    <property type="entry name" value="MenA_1"/>
    <property type="match status" value="1"/>
</dbReference>
<sequence>MKADAFWAWYQAGRPPFFVATLIPLSLGAAIAWRAGHWNPNLWFLVLLASFLVHLATNLSNDYFEFLSGADDGDSLGGSRVLHEGKITTVQLGRAIVLLYSVAFVLGIWIVAASAVWWLALIMLFSFASSLFYTAPPVRYGYHGLGELFVGINMGPVMVVGTCAALTGQFLPRALWASIPIGLLVASILFYQSLPDMDCDKAVGKYTLAVRLGRAKALWGLRGFLVGGLASVVILALAGAVHPFALLALGGIPQIIKIDRMVRATQDWRDLHERGGAVRFFYLLVGLILLLSVMLFG</sequence>